<reference evidence="1" key="1">
    <citation type="submission" date="2023-03" db="EMBL/GenBank/DDBJ databases">
        <title>Aeromonas caviae strain AC1520.</title>
        <authorList>
            <person name="Xie T."/>
            <person name="Zhang Q."/>
            <person name="Deng J."/>
            <person name="Li X."/>
        </authorList>
    </citation>
    <scope>NUCLEOTIDE SEQUENCE</scope>
    <source>
        <strain evidence="1">AC1520</strain>
    </source>
</reference>
<sequence>MSHLPIRKRIYIAGPMSGLPDCIRPAFHAEANHQRERGHIPLNPATIPEGLTQAEYMACSLPMVMLADELVMLPGWRDSQGATAEFHLAMKCGKVIRQAEDGFAWYPTSPEVAA</sequence>
<dbReference type="Proteomes" id="UP001218423">
    <property type="component" value="Chromosome"/>
</dbReference>
<dbReference type="Gene3D" id="3.40.50.10400">
    <property type="entry name" value="Hypothetical protein PA1492"/>
    <property type="match status" value="1"/>
</dbReference>
<organism evidence="1 2">
    <name type="scientific">Aeromonas caviae</name>
    <name type="common">Aeromonas punctata</name>
    <dbReference type="NCBI Taxonomy" id="648"/>
    <lineage>
        <taxon>Bacteria</taxon>
        <taxon>Pseudomonadati</taxon>
        <taxon>Pseudomonadota</taxon>
        <taxon>Gammaproteobacteria</taxon>
        <taxon>Aeromonadales</taxon>
        <taxon>Aeromonadaceae</taxon>
        <taxon>Aeromonas</taxon>
    </lineage>
</organism>
<evidence type="ECO:0000313" key="2">
    <source>
        <dbReference type="Proteomes" id="UP001218423"/>
    </source>
</evidence>
<dbReference type="SUPFAM" id="SSF52309">
    <property type="entry name" value="N-(deoxy)ribosyltransferase-like"/>
    <property type="match status" value="1"/>
</dbReference>
<gene>
    <name evidence="1" type="ORF">P5S46_08100</name>
</gene>
<evidence type="ECO:0000313" key="1">
    <source>
        <dbReference type="EMBL" id="WFF99521.1"/>
    </source>
</evidence>
<accession>A0AAJ5ZBR9</accession>
<protein>
    <submittedName>
        <fullName evidence="1">DUF4406 domain-containing protein</fullName>
    </submittedName>
</protein>
<dbReference type="EMBL" id="CP120942">
    <property type="protein sequence ID" value="WFF99521.1"/>
    <property type="molecule type" value="Genomic_DNA"/>
</dbReference>
<proteinExistence type="predicted"/>
<dbReference type="RefSeq" id="WP_277856906.1">
    <property type="nucleotide sequence ID" value="NZ_CP120942.1"/>
</dbReference>
<dbReference type="AlphaFoldDB" id="A0AAJ5ZBR9"/>
<name>A0AAJ5ZBR9_AERCA</name>
<dbReference type="InterPro" id="IPR025518">
    <property type="entry name" value="DUF4406"/>
</dbReference>
<dbReference type="Pfam" id="PF14359">
    <property type="entry name" value="DUF4406"/>
    <property type="match status" value="1"/>
</dbReference>